<feature type="transmembrane region" description="Helical" evidence="1">
    <location>
        <begin position="6"/>
        <end position="32"/>
    </location>
</feature>
<evidence type="ECO:0000256" key="1">
    <source>
        <dbReference type="SAM" id="Phobius"/>
    </source>
</evidence>
<evidence type="ECO:0000313" key="3">
    <source>
        <dbReference type="Proteomes" id="UP000034803"/>
    </source>
</evidence>
<name>A0A0G0BJS0_9BACT</name>
<keyword evidence="1" id="KW-0472">Membrane</keyword>
<accession>A0A0G0BJS0</accession>
<organism evidence="2 3">
    <name type="scientific">Candidatus Woesebacteria bacterium GW2011_GWC2_31_9</name>
    <dbReference type="NCBI Taxonomy" id="1618586"/>
    <lineage>
        <taxon>Bacteria</taxon>
        <taxon>Candidatus Woeseibacteriota</taxon>
    </lineage>
</organism>
<dbReference type="EMBL" id="LBOI01000012">
    <property type="protein sequence ID" value="KKP31292.1"/>
    <property type="molecule type" value="Genomic_DNA"/>
</dbReference>
<dbReference type="AlphaFoldDB" id="A0A0G0BJS0"/>
<evidence type="ECO:0000313" key="2">
    <source>
        <dbReference type="EMBL" id="KKP31292.1"/>
    </source>
</evidence>
<keyword evidence="1" id="KW-1133">Transmembrane helix</keyword>
<proteinExistence type="predicted"/>
<dbReference type="Proteomes" id="UP000034803">
    <property type="component" value="Unassembled WGS sequence"/>
</dbReference>
<sequence>MKNTKLPSVIVLLILTSITIVFWVFFNIYYVVSKKTPATVSEEILSPINPKLDTEVINQMEKRSYP</sequence>
<comment type="caution">
    <text evidence="2">The sequence shown here is derived from an EMBL/GenBank/DDBJ whole genome shotgun (WGS) entry which is preliminary data.</text>
</comment>
<protein>
    <submittedName>
        <fullName evidence="2">Uncharacterized protein</fullName>
    </submittedName>
</protein>
<keyword evidence="1" id="KW-0812">Transmembrane</keyword>
<gene>
    <name evidence="2" type="ORF">UR21_C0012G0033</name>
</gene>
<reference evidence="2 3" key="1">
    <citation type="journal article" date="2015" name="Nature">
        <title>rRNA introns, odd ribosomes, and small enigmatic genomes across a large radiation of phyla.</title>
        <authorList>
            <person name="Brown C.T."/>
            <person name="Hug L.A."/>
            <person name="Thomas B.C."/>
            <person name="Sharon I."/>
            <person name="Castelle C.J."/>
            <person name="Singh A."/>
            <person name="Wilkins M.J."/>
            <person name="Williams K.H."/>
            <person name="Banfield J.F."/>
        </authorList>
    </citation>
    <scope>NUCLEOTIDE SEQUENCE [LARGE SCALE GENOMIC DNA]</scope>
</reference>